<keyword evidence="10 13" id="KW-0648">Protein biosynthesis</keyword>
<feature type="binding site" evidence="13">
    <location>
        <position position="386"/>
    </location>
    <ligand>
        <name>Zn(2+)</name>
        <dbReference type="ChEBI" id="CHEBI:29105"/>
        <note>catalytic</note>
    </ligand>
</feature>
<dbReference type="InterPro" id="IPR006195">
    <property type="entry name" value="aa-tRNA-synth_II"/>
</dbReference>
<name>A0A4P7BZL3_9GAMM</name>
<evidence type="ECO:0000256" key="9">
    <source>
        <dbReference type="ARBA" id="ARBA00022884"/>
    </source>
</evidence>
<dbReference type="AlphaFoldDB" id="A0A4P7BZL3"/>
<evidence type="ECO:0000256" key="4">
    <source>
        <dbReference type="ARBA" id="ARBA00022598"/>
    </source>
</evidence>
<keyword evidence="2 13" id="KW-0963">Cytoplasm</keyword>
<feature type="binding site" evidence="13">
    <location>
        <position position="512"/>
    </location>
    <ligand>
        <name>Zn(2+)</name>
        <dbReference type="ChEBI" id="CHEBI:29105"/>
        <note>catalytic</note>
    </ligand>
</feature>
<dbReference type="SUPFAM" id="SSF55186">
    <property type="entry name" value="ThrRS/AlaRS common domain"/>
    <property type="match status" value="1"/>
</dbReference>
<dbReference type="InterPro" id="IPR004095">
    <property type="entry name" value="TGS"/>
</dbReference>
<dbReference type="InterPro" id="IPR012947">
    <property type="entry name" value="tRNA_SAD"/>
</dbReference>
<dbReference type="Pfam" id="PF02824">
    <property type="entry name" value="TGS"/>
    <property type="match status" value="1"/>
</dbReference>
<dbReference type="PROSITE" id="PS50862">
    <property type="entry name" value="AA_TRNA_LIGASE_II"/>
    <property type="match status" value="1"/>
</dbReference>
<protein>
    <recommendedName>
        <fullName evidence="13">Threonine--tRNA ligase</fullName>
        <ecNumber evidence="13">6.1.1.3</ecNumber>
    </recommendedName>
    <alternativeName>
        <fullName evidence="13">Threonyl-tRNA synthetase</fullName>
        <shortName evidence="13">ThrRS</shortName>
    </alternativeName>
</protein>
<dbReference type="SUPFAM" id="SSF52954">
    <property type="entry name" value="Class II aaRS ABD-related"/>
    <property type="match status" value="1"/>
</dbReference>
<evidence type="ECO:0000256" key="6">
    <source>
        <dbReference type="ARBA" id="ARBA00022741"/>
    </source>
</evidence>
<evidence type="ECO:0000256" key="11">
    <source>
        <dbReference type="ARBA" id="ARBA00023146"/>
    </source>
</evidence>
<dbReference type="GO" id="GO:0005737">
    <property type="term" value="C:cytoplasm"/>
    <property type="evidence" value="ECO:0007669"/>
    <property type="project" value="UniProtKB-SubCell"/>
</dbReference>
<dbReference type="GO" id="GO:0000049">
    <property type="term" value="F:tRNA binding"/>
    <property type="evidence" value="ECO:0007669"/>
    <property type="project" value="UniProtKB-KW"/>
</dbReference>
<dbReference type="Gene3D" id="3.30.54.20">
    <property type="match status" value="1"/>
</dbReference>
<evidence type="ECO:0000256" key="12">
    <source>
        <dbReference type="ARBA" id="ARBA00049515"/>
    </source>
</evidence>
<keyword evidence="3 13" id="KW-0820">tRNA-binding</keyword>
<proteinExistence type="inferred from homology"/>
<dbReference type="Pfam" id="PF07973">
    <property type="entry name" value="tRNA_SAD"/>
    <property type="match status" value="1"/>
</dbReference>
<dbReference type="InterPro" id="IPR012675">
    <property type="entry name" value="Beta-grasp_dom_sf"/>
</dbReference>
<dbReference type="InterPro" id="IPR002314">
    <property type="entry name" value="aa-tRNA-synt_IIb"/>
</dbReference>
<dbReference type="Gene3D" id="3.10.20.30">
    <property type="match status" value="1"/>
</dbReference>
<keyword evidence="7 13" id="KW-0862">Zinc</keyword>
<dbReference type="PANTHER" id="PTHR11451:SF44">
    <property type="entry name" value="THREONINE--TRNA LIGASE, CHLOROPLASTIC_MITOCHONDRIAL 2"/>
    <property type="match status" value="1"/>
</dbReference>
<dbReference type="InterPro" id="IPR002320">
    <property type="entry name" value="Thr-tRNA-ligase_IIa"/>
</dbReference>
<comment type="similarity">
    <text evidence="1 13">Belongs to the class-II aminoacyl-tRNA synthetase family.</text>
</comment>
<reference evidence="16 17" key="1">
    <citation type="submission" date="2019-03" db="EMBL/GenBank/DDBJ databases">
        <title>The genome sequence of Nitrosococcus wardiae strain D1FHST reveals the archetypal metabolic capacity of ammonia-oxidizing Gammaproteobacteria.</title>
        <authorList>
            <person name="Wang L."/>
            <person name="Lim C.K."/>
            <person name="Hanson T.E."/>
            <person name="Dang H."/>
            <person name="Klotz M.G."/>
        </authorList>
    </citation>
    <scope>NUCLEOTIDE SEQUENCE [LARGE SCALE GENOMIC DNA]</scope>
    <source>
        <strain evidence="16 17">D1FHS</strain>
    </source>
</reference>
<dbReference type="FunFam" id="3.40.50.800:FF:000001">
    <property type="entry name" value="Threonine--tRNA ligase"/>
    <property type="match status" value="1"/>
</dbReference>
<dbReference type="Gene3D" id="3.30.930.10">
    <property type="entry name" value="Bira Bifunctional Protein, Domain 2"/>
    <property type="match status" value="1"/>
</dbReference>
<evidence type="ECO:0000256" key="1">
    <source>
        <dbReference type="ARBA" id="ARBA00008226"/>
    </source>
</evidence>
<comment type="subcellular location">
    <subcellularLocation>
        <location evidence="13">Cytoplasm</location>
    </subcellularLocation>
</comment>
<evidence type="ECO:0000256" key="7">
    <source>
        <dbReference type="ARBA" id="ARBA00022833"/>
    </source>
</evidence>
<dbReference type="SUPFAM" id="SSF81271">
    <property type="entry name" value="TGS-like"/>
    <property type="match status" value="1"/>
</dbReference>
<dbReference type="EMBL" id="CP038033">
    <property type="protein sequence ID" value="QBQ55551.1"/>
    <property type="molecule type" value="Genomic_DNA"/>
</dbReference>
<dbReference type="FunFam" id="3.10.20.30:FF:000005">
    <property type="entry name" value="Threonine--tRNA ligase"/>
    <property type="match status" value="1"/>
</dbReference>
<dbReference type="PRINTS" id="PR01047">
    <property type="entry name" value="TRNASYNTHTHR"/>
</dbReference>
<keyword evidence="11 13" id="KW-0030">Aminoacyl-tRNA synthetase</keyword>
<feature type="domain" description="Aminoacyl-transfer RNA synthetases class-II family profile" evidence="14">
    <location>
        <begin position="244"/>
        <end position="535"/>
    </location>
</feature>
<dbReference type="EC" id="6.1.1.3" evidence="13"/>
<dbReference type="Gene3D" id="3.30.980.10">
    <property type="entry name" value="Threonyl-trna Synthetase, Chain A, domain 2"/>
    <property type="match status" value="1"/>
</dbReference>
<dbReference type="Pfam" id="PF03129">
    <property type="entry name" value="HGTP_anticodon"/>
    <property type="match status" value="1"/>
</dbReference>
<dbReference type="SMART" id="SM00863">
    <property type="entry name" value="tRNA_SAD"/>
    <property type="match status" value="1"/>
</dbReference>
<dbReference type="OrthoDB" id="9802304at2"/>
<dbReference type="InterPro" id="IPR033728">
    <property type="entry name" value="ThrRS_core"/>
</dbReference>
<keyword evidence="4 13" id="KW-0436">Ligase</keyword>
<dbReference type="PROSITE" id="PS51880">
    <property type="entry name" value="TGS"/>
    <property type="match status" value="1"/>
</dbReference>
<dbReference type="InterPro" id="IPR004154">
    <property type="entry name" value="Anticodon-bd"/>
</dbReference>
<dbReference type="RefSeq" id="WP_134358808.1">
    <property type="nucleotide sequence ID" value="NZ_CP038033.1"/>
</dbReference>
<dbReference type="InterPro" id="IPR018163">
    <property type="entry name" value="Thr/Ala-tRNA-synth_IIc_edit"/>
</dbReference>
<gene>
    <name evidence="13 16" type="primary">thrS</name>
    <name evidence="16" type="ORF">E3U44_14310</name>
</gene>
<dbReference type="Gene3D" id="3.40.50.800">
    <property type="entry name" value="Anticodon-binding domain"/>
    <property type="match status" value="1"/>
</dbReference>
<dbReference type="FunFam" id="3.30.930.10:FF:000002">
    <property type="entry name" value="Threonine--tRNA ligase"/>
    <property type="match status" value="1"/>
</dbReference>
<evidence type="ECO:0000259" key="14">
    <source>
        <dbReference type="PROSITE" id="PS50862"/>
    </source>
</evidence>
<accession>A0A4P7BZL3</accession>
<dbReference type="GO" id="GO:0006435">
    <property type="term" value="P:threonyl-tRNA aminoacylation"/>
    <property type="evidence" value="ECO:0007669"/>
    <property type="project" value="UniProtKB-UniRule"/>
</dbReference>
<dbReference type="CDD" id="cd00860">
    <property type="entry name" value="ThrRS_anticodon"/>
    <property type="match status" value="1"/>
</dbReference>
<dbReference type="SUPFAM" id="SSF55681">
    <property type="entry name" value="Class II aaRS and biotin synthetases"/>
    <property type="match status" value="1"/>
</dbReference>
<dbReference type="CDD" id="cd00771">
    <property type="entry name" value="ThrRS_core"/>
    <property type="match status" value="1"/>
</dbReference>
<evidence type="ECO:0000313" key="16">
    <source>
        <dbReference type="EMBL" id="QBQ55551.1"/>
    </source>
</evidence>
<dbReference type="PANTHER" id="PTHR11451">
    <property type="entry name" value="THREONINE-TRNA LIGASE"/>
    <property type="match status" value="1"/>
</dbReference>
<dbReference type="FunFam" id="3.30.980.10:FF:000005">
    <property type="entry name" value="Threonyl-tRNA synthetase, mitochondrial"/>
    <property type="match status" value="1"/>
</dbReference>
<dbReference type="GO" id="GO:0004829">
    <property type="term" value="F:threonine-tRNA ligase activity"/>
    <property type="evidence" value="ECO:0007669"/>
    <property type="project" value="UniProtKB-UniRule"/>
</dbReference>
<feature type="binding site" evidence="13">
    <location>
        <position position="335"/>
    </location>
    <ligand>
        <name>Zn(2+)</name>
        <dbReference type="ChEBI" id="CHEBI:29105"/>
        <note>catalytic</note>
    </ligand>
</feature>
<dbReference type="KEGG" id="nwr:E3U44_14310"/>
<evidence type="ECO:0000256" key="13">
    <source>
        <dbReference type="HAMAP-Rule" id="MF_00184"/>
    </source>
</evidence>
<comment type="catalytic activity">
    <reaction evidence="12 13">
        <text>tRNA(Thr) + L-threonine + ATP = L-threonyl-tRNA(Thr) + AMP + diphosphate + H(+)</text>
        <dbReference type="Rhea" id="RHEA:24624"/>
        <dbReference type="Rhea" id="RHEA-COMP:9670"/>
        <dbReference type="Rhea" id="RHEA-COMP:9704"/>
        <dbReference type="ChEBI" id="CHEBI:15378"/>
        <dbReference type="ChEBI" id="CHEBI:30616"/>
        <dbReference type="ChEBI" id="CHEBI:33019"/>
        <dbReference type="ChEBI" id="CHEBI:57926"/>
        <dbReference type="ChEBI" id="CHEBI:78442"/>
        <dbReference type="ChEBI" id="CHEBI:78534"/>
        <dbReference type="ChEBI" id="CHEBI:456215"/>
        <dbReference type="EC" id="6.1.1.3"/>
    </reaction>
</comment>
<evidence type="ECO:0000259" key="15">
    <source>
        <dbReference type="PROSITE" id="PS51880"/>
    </source>
</evidence>
<keyword evidence="6 13" id="KW-0547">Nucleotide-binding</keyword>
<comment type="cofactor">
    <cofactor evidence="13">
        <name>Zn(2+)</name>
        <dbReference type="ChEBI" id="CHEBI:29105"/>
    </cofactor>
    <text evidence="13">Binds 1 zinc ion per subunit.</text>
</comment>
<dbReference type="InterPro" id="IPR045864">
    <property type="entry name" value="aa-tRNA-synth_II/BPL/LPL"/>
</dbReference>
<dbReference type="FunFam" id="3.30.54.20:FF:000002">
    <property type="entry name" value="Threonine--tRNA ligase"/>
    <property type="match status" value="1"/>
</dbReference>
<evidence type="ECO:0000256" key="10">
    <source>
        <dbReference type="ARBA" id="ARBA00022917"/>
    </source>
</evidence>
<comment type="caution">
    <text evidence="13">Lacks conserved residue(s) required for the propagation of feature annotation.</text>
</comment>
<dbReference type="CDD" id="cd01667">
    <property type="entry name" value="TGS_ThrRS"/>
    <property type="match status" value="1"/>
</dbReference>
<evidence type="ECO:0000313" key="17">
    <source>
        <dbReference type="Proteomes" id="UP000294325"/>
    </source>
</evidence>
<evidence type="ECO:0000256" key="2">
    <source>
        <dbReference type="ARBA" id="ARBA00022490"/>
    </source>
</evidence>
<organism evidence="16 17">
    <name type="scientific">Nitrosococcus wardiae</name>
    <dbReference type="NCBI Taxonomy" id="1814290"/>
    <lineage>
        <taxon>Bacteria</taxon>
        <taxon>Pseudomonadati</taxon>
        <taxon>Pseudomonadota</taxon>
        <taxon>Gammaproteobacteria</taxon>
        <taxon>Chromatiales</taxon>
        <taxon>Chromatiaceae</taxon>
        <taxon>Nitrosococcus</taxon>
    </lineage>
</organism>
<comment type="subunit">
    <text evidence="13">Homodimer.</text>
</comment>
<dbReference type="NCBIfam" id="TIGR00418">
    <property type="entry name" value="thrS"/>
    <property type="match status" value="1"/>
</dbReference>
<evidence type="ECO:0000256" key="5">
    <source>
        <dbReference type="ARBA" id="ARBA00022723"/>
    </source>
</evidence>
<evidence type="ECO:0000256" key="8">
    <source>
        <dbReference type="ARBA" id="ARBA00022840"/>
    </source>
</evidence>
<keyword evidence="5 13" id="KW-0479">Metal-binding</keyword>
<dbReference type="InterPro" id="IPR036621">
    <property type="entry name" value="Anticodon-bd_dom_sf"/>
</dbReference>
<dbReference type="HAMAP" id="MF_00184">
    <property type="entry name" value="Thr_tRNA_synth"/>
    <property type="match status" value="1"/>
</dbReference>
<dbReference type="GO" id="GO:0005524">
    <property type="term" value="F:ATP binding"/>
    <property type="evidence" value="ECO:0007669"/>
    <property type="project" value="UniProtKB-UniRule"/>
</dbReference>
<dbReference type="InterPro" id="IPR012676">
    <property type="entry name" value="TGS-like"/>
</dbReference>
<feature type="domain" description="TGS" evidence="15">
    <location>
        <begin position="1"/>
        <end position="61"/>
    </location>
</feature>
<dbReference type="Proteomes" id="UP000294325">
    <property type="component" value="Chromosome"/>
</dbReference>
<evidence type="ECO:0000256" key="3">
    <source>
        <dbReference type="ARBA" id="ARBA00022555"/>
    </source>
</evidence>
<keyword evidence="9 13" id="KW-0694">RNA-binding</keyword>
<sequence length="644" mass="73754">MPVITLPDGSQRYFEHPVTVYDVAADIGSGLAKAALAGKIDGHLVDTSYALKENTELTIITGRDPEGLEIIRHSCAHLLAQAVKELYPEAQVTIGPVIEDGFYYDFAYSKGFSPEDLEAIEAKMQELVEQDISVHREVKSREEAVSLFRQMGEKYKAEIIASIPQGEEISLYRQGDFVDLCRGPHVPSTSRLKAFKLTKVSGAYWRGDANNEMLQRVYGTAWPDKKALKAYLHRLEEAEKRDHRRIGTELDLFSIQEEAGGGLVFWHPMGARIRQVIEDFWRERHGAAGYETLYTPHIAHQQLWQTSGHTDFYRESMYQPMEEDHQFYQLKPMNCPFHVLVYKGRLRSYRELPLRWAELGTVYRHEMSGALHGLMRVRGFTQDDAHIFCREEQIEDEILGILDLTLEMLSAFGFERYEIDLSTRPEKSVGSDAIWERATQALRSALEKKGLDYAVDEGGGAFYGPKIDIKIEDAIGRKWQCSTVQLDFNLPERFEMEYVAEDGARHQPIMIHRAVLGSLERFFGVLIEHYEGKFPPWLAPVQVAVMNITDRQAEYTRQVEEALKNKGFRSLLDLRNEKIGFKIREHTLRRVPYLLVIGDREVENQTVAVRTRYSKDLGAVSLDAFIERLDADIARLGRSISKED</sequence>
<dbReference type="Pfam" id="PF00587">
    <property type="entry name" value="tRNA-synt_2b"/>
    <property type="match status" value="1"/>
</dbReference>
<keyword evidence="17" id="KW-1185">Reference proteome</keyword>
<dbReference type="GO" id="GO:0046872">
    <property type="term" value="F:metal ion binding"/>
    <property type="evidence" value="ECO:0007669"/>
    <property type="project" value="UniProtKB-KW"/>
</dbReference>
<keyword evidence="8 13" id="KW-0067">ATP-binding</keyword>
<dbReference type="InterPro" id="IPR047246">
    <property type="entry name" value="ThrRS_anticodon"/>
</dbReference>